<proteinExistence type="predicted"/>
<organism evidence="3 4">
    <name type="scientific">Thermogladius calderae (strain DSM 22663 / VKM B-2946 / 1633)</name>
    <dbReference type="NCBI Taxonomy" id="1184251"/>
    <lineage>
        <taxon>Archaea</taxon>
        <taxon>Thermoproteota</taxon>
        <taxon>Thermoprotei</taxon>
        <taxon>Desulfurococcales</taxon>
        <taxon>Desulfurococcaceae</taxon>
        <taxon>Thermogladius</taxon>
    </lineage>
</organism>
<evidence type="ECO:0000256" key="1">
    <source>
        <dbReference type="ARBA" id="ARBA00022741"/>
    </source>
</evidence>
<evidence type="ECO:0000313" key="4">
    <source>
        <dbReference type="Proteomes" id="UP000005270"/>
    </source>
</evidence>
<protein>
    <submittedName>
        <fullName evidence="3">ParB domain protein nuclease</fullName>
    </submittedName>
</protein>
<dbReference type="Gene3D" id="3.30.1760.10">
    <property type="entry name" value="Conserved hypothetical protein from pyrococcus furiosus pfu- 392566-001, domain 2"/>
    <property type="match status" value="1"/>
</dbReference>
<dbReference type="InterPro" id="IPR023098">
    <property type="entry name" value="SerK/SbnI_C"/>
</dbReference>
<keyword evidence="2" id="KW-0067">ATP-binding</keyword>
<dbReference type="GO" id="GO:0005524">
    <property type="term" value="F:ATP binding"/>
    <property type="evidence" value="ECO:0007669"/>
    <property type="project" value="UniProtKB-KW"/>
</dbReference>
<sequence length="239" mass="27065">MFKDPILVDEKTLVVLDGMHRVAAAKEIGFKYIPVCLVDYDNESIELHAWGRVFVGGDWRQLVDAIKSIGFHVGELRSMEEGQRLLSERKAVGVLVTPSDIYVVSSGENDIKRIYDQVKEVESALEGRGFKISYMTEKDSIDAVKSGKATASLIPPVITKDEVRRVALRGEVFTHKATRHVIPARPMNINVPLEWLTGEMPKDEVNRRVKGLLSSKRIMRLPPGTVLDRRYEEELYVFE</sequence>
<keyword evidence="1" id="KW-0547">Nucleotide-binding</keyword>
<evidence type="ECO:0000313" key="3">
    <source>
        <dbReference type="EMBL" id="AFK51231.1"/>
    </source>
</evidence>
<dbReference type="InParanoid" id="I3TEP3"/>
<keyword evidence="4" id="KW-1185">Reference proteome</keyword>
<dbReference type="HOGENOM" id="CLU_971884_0_0_2"/>
<dbReference type="eggNOG" id="arCOG01875">
    <property type="taxonomic scope" value="Archaea"/>
</dbReference>
<name>I3TEP3_THEC1</name>
<dbReference type="KEGG" id="thg:TCELL_0807"/>
<gene>
    <name evidence="3" type="ordered locus">TCELL_0807</name>
</gene>
<dbReference type="Proteomes" id="UP000005270">
    <property type="component" value="Chromosome"/>
</dbReference>
<dbReference type="Gene3D" id="3.90.1530.10">
    <property type="entry name" value="Conserved hypothetical protein from pyrococcus furiosus pfu- 392566-001, ParB domain"/>
    <property type="match status" value="1"/>
</dbReference>
<accession>I3TEP3</accession>
<dbReference type="SUPFAM" id="SSF110849">
    <property type="entry name" value="ParB/Sulfiredoxin"/>
    <property type="match status" value="1"/>
</dbReference>
<dbReference type="STRING" id="1184251.TCELL_0807"/>
<dbReference type="AlphaFoldDB" id="I3TEP3"/>
<reference evidence="3 4" key="1">
    <citation type="journal article" date="2012" name="J. Bacteriol.">
        <title>Complete genome sequence of the hyperthermophilic cellulolytic Crenarchaeon 'Thermogladius cellulolyticus' 1633.</title>
        <authorList>
            <person name="Mardanov A.V."/>
            <person name="Kochetkova T.V."/>
            <person name="Beletsky A.V."/>
            <person name="Bonch-Osmolovskaya E.A."/>
            <person name="Ravin N.V."/>
            <person name="Skryabin K.G."/>
        </authorList>
    </citation>
    <scope>NUCLEOTIDE SEQUENCE [LARGE SCALE GENOMIC DNA]</scope>
    <source>
        <strain evidence="4">DSM 22663 / VKM B-2946 / 1633</strain>
    </source>
</reference>
<dbReference type="InterPro" id="IPR036086">
    <property type="entry name" value="ParB/Sulfiredoxin_sf"/>
</dbReference>
<evidence type="ECO:0000256" key="2">
    <source>
        <dbReference type="ARBA" id="ARBA00022840"/>
    </source>
</evidence>
<dbReference type="EMBL" id="CP003531">
    <property type="protein sequence ID" value="AFK51231.1"/>
    <property type="molecule type" value="Genomic_DNA"/>
</dbReference>